<organism evidence="1 2">
    <name type="scientific">Pyropia yezoensis</name>
    <name type="common">Susabi-nori</name>
    <name type="synonym">Porphyra yezoensis</name>
    <dbReference type="NCBI Taxonomy" id="2788"/>
    <lineage>
        <taxon>Eukaryota</taxon>
        <taxon>Rhodophyta</taxon>
        <taxon>Bangiophyceae</taxon>
        <taxon>Bangiales</taxon>
        <taxon>Bangiaceae</taxon>
        <taxon>Pyropia</taxon>
    </lineage>
</organism>
<gene>
    <name evidence="1" type="ORF">I4F81_010845</name>
</gene>
<dbReference type="Proteomes" id="UP000798662">
    <property type="component" value="Chromosome 3"/>
</dbReference>
<keyword evidence="2" id="KW-1185">Reference proteome</keyword>
<dbReference type="EMBL" id="CM020620">
    <property type="protein sequence ID" value="KAK1868356.1"/>
    <property type="molecule type" value="Genomic_DNA"/>
</dbReference>
<evidence type="ECO:0000313" key="1">
    <source>
        <dbReference type="EMBL" id="KAK1868356.1"/>
    </source>
</evidence>
<accession>A0ACC3CF10</accession>
<evidence type="ECO:0000313" key="2">
    <source>
        <dbReference type="Proteomes" id="UP000798662"/>
    </source>
</evidence>
<reference evidence="1" key="1">
    <citation type="submission" date="2019-11" db="EMBL/GenBank/DDBJ databases">
        <title>Nori genome reveals adaptations in red seaweeds to the harsh intertidal environment.</title>
        <authorList>
            <person name="Wang D."/>
            <person name="Mao Y."/>
        </authorList>
    </citation>
    <scope>NUCLEOTIDE SEQUENCE</scope>
    <source>
        <tissue evidence="1">Gametophyte</tissue>
    </source>
</reference>
<comment type="caution">
    <text evidence="1">The sequence shown here is derived from an EMBL/GenBank/DDBJ whole genome shotgun (WGS) entry which is preliminary data.</text>
</comment>
<sequence>MVLPAESTAATAAAAVVDCKVNSKAHLWAGPDGFVQYEEDVQVWLFMTTLADNKKGGAMRMGLSGVAYEACRTVPVALLTTAEGHILLLEALRTAFGGSESNRGFIAYREPNKTYRGHVSMETYLATISLALADCKNNGYNMGGKTAAAVILDQSGLDANQQAPPMATAAMHSVNGMSEVTALTTAMRDLWEGDVPIKSSSHATMVVMTYAEHEAYMARRTTPAGAATGGRWKAHRTPRADPAGCWHCGKTGHVRMNSGGAGVWEGNHAGRGSRDWWGGVGDGLAIAAD</sequence>
<proteinExistence type="predicted"/>
<name>A0ACC3CF10_PYRYE</name>
<protein>
    <submittedName>
        <fullName evidence="1">Uncharacterized protein</fullName>
    </submittedName>
</protein>